<sequence length="473" mass="50441">MVSIPSACLLSFVSVSVLGIHLSLPITASPSASRHARTNSDPFPFSPGFNIETVITLFEQLPSHSWEFGTEAEALLEIYNPELSVFGEKLFPPPLPISVALNVSLSLSSNLEEDVNSNGDASQGVRALFYAQSKMQINLGPGPVNGSAFIDAGFAAADPSSLGVSAVLLGLSNLMYMKAAELTMGYLTGTTPRSENGAISHRADVAELWADFLYMAPPFLAYYAIITSNTTLLQENVSQCSLYRDVLVTSPSNPSINPNLTSSKKSNIEGIWHHIVGPQSTDLSLWSTGNAWATGGIICVLATVIKAPSYLTLGWKDKAVSSLTGILKEILDGAVLHQDITVDPFNGLFRNYLDNKNGTASPDPVESGHRFSEISSSAMISAVIYRLAVLVPNLAYPSSPYIKFAETVCSLLGSGLNGQQHIIVDGTATPTADPLCWQCTVPFTAGSPEGQSFVVAMYAAWRDCVKAGVCEHK</sequence>
<dbReference type="SUPFAM" id="SSF48208">
    <property type="entry name" value="Six-hairpin glycosidases"/>
    <property type="match status" value="1"/>
</dbReference>
<dbReference type="Pfam" id="PF07470">
    <property type="entry name" value="Glyco_hydro_88"/>
    <property type="match status" value="1"/>
</dbReference>
<dbReference type="PANTHER" id="PTHR41814">
    <property type="entry name" value="EXPRESSED PROTEIN"/>
    <property type="match status" value="1"/>
</dbReference>
<dbReference type="Proteomes" id="UP000559256">
    <property type="component" value="Unassembled WGS sequence"/>
</dbReference>
<evidence type="ECO:0000313" key="4">
    <source>
        <dbReference type="Proteomes" id="UP000559256"/>
    </source>
</evidence>
<gene>
    <name evidence="3" type="ORF">D9758_013457</name>
</gene>
<dbReference type="Gene3D" id="1.50.10.10">
    <property type="match status" value="1"/>
</dbReference>
<feature type="chain" id="PRO_5034094452" evidence="2">
    <location>
        <begin position="20"/>
        <end position="473"/>
    </location>
</feature>
<feature type="signal peptide" evidence="2">
    <location>
        <begin position="1"/>
        <end position="19"/>
    </location>
</feature>
<dbReference type="InterPro" id="IPR012341">
    <property type="entry name" value="6hp_glycosidase-like_sf"/>
</dbReference>
<dbReference type="AlphaFoldDB" id="A0A8H5CRA3"/>
<dbReference type="InterPro" id="IPR010905">
    <property type="entry name" value="Glyco_hydro_88"/>
</dbReference>
<keyword evidence="1" id="KW-0378">Hydrolase</keyword>
<dbReference type="GO" id="GO:0005975">
    <property type="term" value="P:carbohydrate metabolic process"/>
    <property type="evidence" value="ECO:0007669"/>
    <property type="project" value="InterPro"/>
</dbReference>
<accession>A0A8H5CRA3</accession>
<dbReference type="OrthoDB" id="4138492at2759"/>
<dbReference type="EMBL" id="JAACJM010000101">
    <property type="protein sequence ID" value="KAF5346566.1"/>
    <property type="molecule type" value="Genomic_DNA"/>
</dbReference>
<dbReference type="GO" id="GO:0016787">
    <property type="term" value="F:hydrolase activity"/>
    <property type="evidence" value="ECO:0007669"/>
    <property type="project" value="UniProtKB-KW"/>
</dbReference>
<reference evidence="3 4" key="1">
    <citation type="journal article" date="2020" name="ISME J.">
        <title>Uncovering the hidden diversity of litter-decomposition mechanisms in mushroom-forming fungi.</title>
        <authorList>
            <person name="Floudas D."/>
            <person name="Bentzer J."/>
            <person name="Ahren D."/>
            <person name="Johansson T."/>
            <person name="Persson P."/>
            <person name="Tunlid A."/>
        </authorList>
    </citation>
    <scope>NUCLEOTIDE SEQUENCE [LARGE SCALE GENOMIC DNA]</scope>
    <source>
        <strain evidence="3 4">CBS 291.85</strain>
    </source>
</reference>
<keyword evidence="4" id="KW-1185">Reference proteome</keyword>
<dbReference type="PANTHER" id="PTHR41814:SF1">
    <property type="entry name" value="CELLULASE"/>
    <property type="match status" value="1"/>
</dbReference>
<dbReference type="InterPro" id="IPR008928">
    <property type="entry name" value="6-hairpin_glycosidase_sf"/>
</dbReference>
<protein>
    <submittedName>
        <fullName evidence="3">Uncharacterized protein</fullName>
    </submittedName>
</protein>
<comment type="caution">
    <text evidence="3">The sequence shown here is derived from an EMBL/GenBank/DDBJ whole genome shotgun (WGS) entry which is preliminary data.</text>
</comment>
<evidence type="ECO:0000256" key="1">
    <source>
        <dbReference type="ARBA" id="ARBA00022801"/>
    </source>
</evidence>
<organism evidence="3 4">
    <name type="scientific">Tetrapyrgos nigripes</name>
    <dbReference type="NCBI Taxonomy" id="182062"/>
    <lineage>
        <taxon>Eukaryota</taxon>
        <taxon>Fungi</taxon>
        <taxon>Dikarya</taxon>
        <taxon>Basidiomycota</taxon>
        <taxon>Agaricomycotina</taxon>
        <taxon>Agaricomycetes</taxon>
        <taxon>Agaricomycetidae</taxon>
        <taxon>Agaricales</taxon>
        <taxon>Marasmiineae</taxon>
        <taxon>Marasmiaceae</taxon>
        <taxon>Tetrapyrgos</taxon>
    </lineage>
</organism>
<evidence type="ECO:0000313" key="3">
    <source>
        <dbReference type="EMBL" id="KAF5346566.1"/>
    </source>
</evidence>
<name>A0A8H5CRA3_9AGAR</name>
<proteinExistence type="predicted"/>
<keyword evidence="2" id="KW-0732">Signal</keyword>
<evidence type="ECO:0000256" key="2">
    <source>
        <dbReference type="SAM" id="SignalP"/>
    </source>
</evidence>